<gene>
    <name evidence="1" type="ORF">RG963_06660</name>
</gene>
<name>A0ABU2D0E1_9EURY</name>
<accession>A0ABU2D0E1</accession>
<sequence length="164" mass="18744">MKIKAIITIALIISAALLAGKVSSGIDAEQFREGKYIHLDNMEIAFNKANADISIEYRLNPFTQVYIFLFGSKNLEPKVKEIFSDFDDIEIKNIGLTSASIEVKNVSKINEDISKINKEVYLFDSYKLGVQSDVLTFVYPKGERRSYEHVKVTQPVFYEYDLRT</sequence>
<protein>
    <submittedName>
        <fullName evidence="1">Uncharacterized protein</fullName>
    </submittedName>
</protein>
<dbReference type="RefSeq" id="WP_310575489.1">
    <property type="nucleotide sequence ID" value="NZ_JAVKPK010000020.1"/>
</dbReference>
<keyword evidence="2" id="KW-1185">Reference proteome</keyword>
<reference evidence="2" key="1">
    <citation type="submission" date="2023-07" db="EMBL/GenBank/DDBJ databases">
        <title>Whole-genome sequencing of a new Methanosarcina sp. Z-7115.</title>
        <authorList>
            <person name="Zhilina T.N."/>
            <person name="Merkel A.Y."/>
        </authorList>
    </citation>
    <scope>NUCLEOTIDE SEQUENCE [LARGE SCALE GENOMIC DNA]</scope>
    <source>
        <strain evidence="2">Z-7115</strain>
    </source>
</reference>
<comment type="caution">
    <text evidence="1">The sequence shown here is derived from an EMBL/GenBank/DDBJ whole genome shotgun (WGS) entry which is preliminary data.</text>
</comment>
<evidence type="ECO:0000313" key="2">
    <source>
        <dbReference type="Proteomes" id="UP001246244"/>
    </source>
</evidence>
<dbReference type="Proteomes" id="UP001246244">
    <property type="component" value="Unassembled WGS sequence"/>
</dbReference>
<organism evidence="1 2">
    <name type="scientific">Methanosarcina baikalica</name>
    <dbReference type="NCBI Taxonomy" id="3073890"/>
    <lineage>
        <taxon>Archaea</taxon>
        <taxon>Methanobacteriati</taxon>
        <taxon>Methanobacteriota</taxon>
        <taxon>Stenosarchaea group</taxon>
        <taxon>Methanomicrobia</taxon>
        <taxon>Methanosarcinales</taxon>
        <taxon>Methanosarcinaceae</taxon>
        <taxon>Methanosarcina</taxon>
    </lineage>
</organism>
<evidence type="ECO:0000313" key="1">
    <source>
        <dbReference type="EMBL" id="MDR7665464.1"/>
    </source>
</evidence>
<dbReference type="EMBL" id="JAVKPK010000020">
    <property type="protein sequence ID" value="MDR7665464.1"/>
    <property type="molecule type" value="Genomic_DNA"/>
</dbReference>
<proteinExistence type="predicted"/>